<comment type="caution">
    <text evidence="1">The sequence shown here is derived from an EMBL/GenBank/DDBJ whole genome shotgun (WGS) entry which is preliminary data.</text>
</comment>
<keyword evidence="2" id="KW-1185">Reference proteome</keyword>
<feature type="non-terminal residue" evidence="1">
    <location>
        <position position="1"/>
    </location>
</feature>
<dbReference type="EMBL" id="CAJVQB010040240">
    <property type="protein sequence ID" value="CAG8828182.1"/>
    <property type="molecule type" value="Genomic_DNA"/>
</dbReference>
<name>A0ABN7WDY6_GIGMA</name>
<evidence type="ECO:0000313" key="1">
    <source>
        <dbReference type="EMBL" id="CAG8828182.1"/>
    </source>
</evidence>
<reference evidence="1 2" key="1">
    <citation type="submission" date="2021-06" db="EMBL/GenBank/DDBJ databases">
        <authorList>
            <person name="Kallberg Y."/>
            <person name="Tangrot J."/>
            <person name="Rosling A."/>
        </authorList>
    </citation>
    <scope>NUCLEOTIDE SEQUENCE [LARGE SCALE GENOMIC DNA]</scope>
    <source>
        <strain evidence="1 2">120-4 pot B 10/14</strain>
    </source>
</reference>
<accession>A0ABN7WDY6</accession>
<sequence length="177" mass="21015">LWAISERKSIAAMIFSKRKLTINEALSQNPCKIRGWPDHWRPHLTAWIRFKGKIEVMEIKIGELEGQHFSVQKALKVHIDPDNQHDCPNHLHYTQTSEHFALKCPLSRTIWKTVYKSFKLSDEDTIPQTFEDIFQATNIKDIKKCKAAIWLHITCIYEIWCWYTQAKWRRILSSKRP</sequence>
<organism evidence="1 2">
    <name type="scientific">Gigaspora margarita</name>
    <dbReference type="NCBI Taxonomy" id="4874"/>
    <lineage>
        <taxon>Eukaryota</taxon>
        <taxon>Fungi</taxon>
        <taxon>Fungi incertae sedis</taxon>
        <taxon>Mucoromycota</taxon>
        <taxon>Glomeromycotina</taxon>
        <taxon>Glomeromycetes</taxon>
        <taxon>Diversisporales</taxon>
        <taxon>Gigasporaceae</taxon>
        <taxon>Gigaspora</taxon>
    </lineage>
</organism>
<gene>
    <name evidence="1" type="ORF">GMARGA_LOCUS29626</name>
</gene>
<dbReference type="Proteomes" id="UP000789901">
    <property type="component" value="Unassembled WGS sequence"/>
</dbReference>
<evidence type="ECO:0000313" key="2">
    <source>
        <dbReference type="Proteomes" id="UP000789901"/>
    </source>
</evidence>
<proteinExistence type="predicted"/>
<protein>
    <submittedName>
        <fullName evidence="1">33472_t:CDS:1</fullName>
    </submittedName>
</protein>